<dbReference type="InterPro" id="IPR036047">
    <property type="entry name" value="F-box-like_dom_sf"/>
</dbReference>
<name>W9RCM5_9ROSA</name>
<dbReference type="InterPro" id="IPR050354">
    <property type="entry name" value="F-box/kelch-repeat_ARATH"/>
</dbReference>
<evidence type="ECO:0000259" key="1">
    <source>
        <dbReference type="SMART" id="SM00256"/>
    </source>
</evidence>
<evidence type="ECO:0000313" key="2">
    <source>
        <dbReference type="EMBL" id="EXB82562.1"/>
    </source>
</evidence>
<sequence>MSQHRKIQEESEREEAPIYGDILEAVLSYVPLIDLVSASQVSRAWNAAVSSSLFNLKAIKPWLIVHTQSNRPPHAATAHAYDTRSGHWIQIHNQPPIEYISALRSSHSTLFYMLSSSKFAFSADPLRLTWHTADAPLVWRTDPIVAKVGDLVVVAGGGCEYEDDPLAVEVYDPKTRAWTVCESMPEMLKDSAWSASMSTAVYGGELFVTEKDIGLTYAFDTNSKTWRGPYYLLPEQGAFCTVIEFAGGNLIAVGLLGSPESVKAVKMWKFSGESFEKFEVVGEMPTEMVEKLKGVSSCLQSITAVARGNFVFLHNPSEPEEVIQCEIVSGGCKWGSVRNAVANDRTRMQRMVVGCSDVALGDLRRAVAMVGRA</sequence>
<dbReference type="GO" id="GO:0043161">
    <property type="term" value="P:proteasome-mediated ubiquitin-dependent protein catabolic process"/>
    <property type="evidence" value="ECO:0007669"/>
    <property type="project" value="TreeGrafter"/>
</dbReference>
<dbReference type="SMART" id="SM00256">
    <property type="entry name" value="FBOX"/>
    <property type="match status" value="1"/>
</dbReference>
<feature type="domain" description="F-box" evidence="1">
    <location>
        <begin position="18"/>
        <end position="58"/>
    </location>
</feature>
<dbReference type="EMBL" id="KE344869">
    <property type="protein sequence ID" value="EXB82562.1"/>
    <property type="molecule type" value="Genomic_DNA"/>
</dbReference>
<dbReference type="Pfam" id="PF00646">
    <property type="entry name" value="F-box"/>
    <property type="match status" value="1"/>
</dbReference>
<proteinExistence type="predicted"/>
<dbReference type="CDD" id="cd09917">
    <property type="entry name" value="F-box_SF"/>
    <property type="match status" value="1"/>
</dbReference>
<keyword evidence="3" id="KW-1185">Reference proteome</keyword>
<dbReference type="AlphaFoldDB" id="W9RCM5"/>
<dbReference type="STRING" id="981085.W9RCM5"/>
<organism evidence="2 3">
    <name type="scientific">Morus notabilis</name>
    <dbReference type="NCBI Taxonomy" id="981085"/>
    <lineage>
        <taxon>Eukaryota</taxon>
        <taxon>Viridiplantae</taxon>
        <taxon>Streptophyta</taxon>
        <taxon>Embryophyta</taxon>
        <taxon>Tracheophyta</taxon>
        <taxon>Spermatophyta</taxon>
        <taxon>Magnoliopsida</taxon>
        <taxon>eudicotyledons</taxon>
        <taxon>Gunneridae</taxon>
        <taxon>Pentapetalae</taxon>
        <taxon>rosids</taxon>
        <taxon>fabids</taxon>
        <taxon>Rosales</taxon>
        <taxon>Moraceae</taxon>
        <taxon>Moreae</taxon>
        <taxon>Morus</taxon>
    </lineage>
</organism>
<gene>
    <name evidence="2" type="ORF">L484_027739</name>
</gene>
<dbReference type="SUPFAM" id="SSF117281">
    <property type="entry name" value="Kelch motif"/>
    <property type="match status" value="1"/>
</dbReference>
<reference evidence="3" key="1">
    <citation type="submission" date="2013-01" db="EMBL/GenBank/DDBJ databases">
        <title>Draft Genome Sequence of a Mulberry Tree, Morus notabilis C.K. Schneid.</title>
        <authorList>
            <person name="He N."/>
            <person name="Zhao S."/>
        </authorList>
    </citation>
    <scope>NUCLEOTIDE SEQUENCE</scope>
</reference>
<dbReference type="GO" id="GO:0005634">
    <property type="term" value="C:nucleus"/>
    <property type="evidence" value="ECO:0007669"/>
    <property type="project" value="TreeGrafter"/>
</dbReference>
<dbReference type="eggNOG" id="ENOG502RB6E">
    <property type="taxonomic scope" value="Eukaryota"/>
</dbReference>
<dbReference type="OrthoDB" id="1854110at2759"/>
<dbReference type="Gene3D" id="1.20.1280.50">
    <property type="match status" value="1"/>
</dbReference>
<protein>
    <submittedName>
        <fullName evidence="2">F-box/kelch-repeat protein</fullName>
    </submittedName>
</protein>
<dbReference type="PANTHER" id="PTHR24414">
    <property type="entry name" value="F-BOX/KELCH-REPEAT PROTEIN SKIP4"/>
    <property type="match status" value="1"/>
</dbReference>
<dbReference type="SUPFAM" id="SSF81383">
    <property type="entry name" value="F-box domain"/>
    <property type="match status" value="1"/>
</dbReference>
<dbReference type="Proteomes" id="UP000030645">
    <property type="component" value="Unassembled WGS sequence"/>
</dbReference>
<dbReference type="GO" id="GO:0005829">
    <property type="term" value="C:cytosol"/>
    <property type="evidence" value="ECO:0007669"/>
    <property type="project" value="TreeGrafter"/>
</dbReference>
<dbReference type="InterPro" id="IPR015915">
    <property type="entry name" value="Kelch-typ_b-propeller"/>
</dbReference>
<dbReference type="Gene3D" id="2.120.10.80">
    <property type="entry name" value="Kelch-type beta propeller"/>
    <property type="match status" value="1"/>
</dbReference>
<accession>W9RCM5</accession>
<dbReference type="KEGG" id="mnt:21410348"/>
<dbReference type="PANTHER" id="PTHR24414:SF44">
    <property type="entry name" value="F-BOX DOMAIN-CONTAINING PROTEIN"/>
    <property type="match status" value="1"/>
</dbReference>
<evidence type="ECO:0000313" key="3">
    <source>
        <dbReference type="Proteomes" id="UP000030645"/>
    </source>
</evidence>
<dbReference type="InterPro" id="IPR001810">
    <property type="entry name" value="F-box_dom"/>
</dbReference>